<proteinExistence type="predicted"/>
<organism evidence="2 3">
    <name type="scientific">Cyanidioschyzon merolae (strain NIES-3377 / 10D)</name>
    <name type="common">Unicellular red alga</name>
    <dbReference type="NCBI Taxonomy" id="280699"/>
    <lineage>
        <taxon>Eukaryota</taxon>
        <taxon>Rhodophyta</taxon>
        <taxon>Bangiophyceae</taxon>
        <taxon>Cyanidiales</taxon>
        <taxon>Cyanidiaceae</taxon>
        <taxon>Cyanidioschyzon</taxon>
    </lineage>
</organism>
<keyword evidence="3" id="KW-1185">Reference proteome</keyword>
<evidence type="ECO:0000256" key="1">
    <source>
        <dbReference type="SAM" id="MobiDB-lite"/>
    </source>
</evidence>
<name>M1VBN7_CYAM1</name>
<protein>
    <submittedName>
        <fullName evidence="2">Uncharacterized protein</fullName>
    </submittedName>
</protein>
<reference evidence="2 3" key="2">
    <citation type="journal article" date="2007" name="BMC Biol.">
        <title>A 100%-complete sequence reveals unusually simple genomic features in the hot-spring red alga Cyanidioschyzon merolae.</title>
        <authorList>
            <person name="Nozaki H."/>
            <person name="Takano H."/>
            <person name="Misumi O."/>
            <person name="Terasawa K."/>
            <person name="Matsuzaki M."/>
            <person name="Maruyama S."/>
            <person name="Nishida K."/>
            <person name="Yagisawa F."/>
            <person name="Yoshida Y."/>
            <person name="Fujiwara T."/>
            <person name="Takio S."/>
            <person name="Tamura K."/>
            <person name="Chung S.J."/>
            <person name="Nakamura S."/>
            <person name="Kuroiwa H."/>
            <person name="Tanaka K."/>
            <person name="Sato N."/>
            <person name="Kuroiwa T."/>
        </authorList>
    </citation>
    <scope>NUCLEOTIDE SEQUENCE [LARGE SCALE GENOMIC DNA]</scope>
    <source>
        <strain evidence="2 3">10D</strain>
    </source>
</reference>
<dbReference type="RefSeq" id="XP_005536068.1">
    <property type="nucleotide sequence ID" value="XM_005536011.1"/>
</dbReference>
<sequence length="906" mass="98794">MAGRSDAEEQQVPSGGTPADFRWPNLRIPGFRLLLPRESSVTQDFSRNTPWEDLVYALEEAAKALVTQVATRNTVPGAVRQSLTVALPPALDRTPWTPWTTCREDASTSTRVSAELFLVCDETWQVAQPLGLVRLFGVPAYWLLRLTPALSSYRDWVQAAVGALFFVATTCLQTDQDQPGESACVLWQSRGAGRQCMTPDCTSDVETGPRRKCTTLNKRNGSTHSVESTEPQDRKHCTSVSMTMMPTTVFVETSATMTEAATEYRGLGIGDGFALRHYEMRVLSTPPANIEDLESLLAFFRQHIVTPSLSPGATETNRSITQERLEIALTYEVVLEPEAVESEGLVTSPLVDADALRLALMLRWPLRSLAAYESMDLLDAPEWILWLPSESLDAEPMSSMPRKVMPVPHWTQMRLLRQLVRRLVQLIRILRSVSISDTEQSLDPEQPSRVFTSRHLICPLLEALRACVDDALIANSWPKGLHSENDGTVAAELRVTLESLNRLASANLQKSTPEATPLDAAAASVESQRVPVESTCPAARNRGAVASEKSAGAQAPSATPVYALNAGIRGEAGAVALEQTAVAFASDAFGSQAYTVRVPGRALGSVSPGQGVASASLPSPEPAPVPSRPGHLQTAGTRKQLHGAASEHAVKSDPEALGQAEVDSDAQMPVAADDTSTEGIFSVENDPHRCASLYDANPGANGTPTGNATAKAEASFFPDDSEPSRQQWQRLLEFGAMQCVRALWQAICCQSSIERQYVTGFRRCFESTAAACAALFQSSVPETGVLGAHLQHSMDEIDQLLTLWVHVQLLRRVFQDRMELLDELLQHGQLTLPGPYASPTAAPVQTALLEYLTRSIFDLDEAAVLETPHMREYVLEARTEDNEERARLLYRLTGEHCVLATVHDSN</sequence>
<feature type="region of interest" description="Disordered" evidence="1">
    <location>
        <begin position="1"/>
        <end position="21"/>
    </location>
</feature>
<gene>
    <name evidence="2" type="ORF">CYME_CMH101C</name>
</gene>
<dbReference type="EMBL" id="AP006490">
    <property type="protein sequence ID" value="BAM79782.1"/>
    <property type="molecule type" value="Genomic_DNA"/>
</dbReference>
<dbReference type="GeneID" id="16993428"/>
<dbReference type="OrthoDB" id="12910at2759"/>
<dbReference type="AlphaFoldDB" id="M1VBN7"/>
<evidence type="ECO:0000313" key="2">
    <source>
        <dbReference type="EMBL" id="BAM79782.1"/>
    </source>
</evidence>
<feature type="region of interest" description="Disordered" evidence="1">
    <location>
        <begin position="605"/>
        <end position="673"/>
    </location>
</feature>
<evidence type="ECO:0000313" key="3">
    <source>
        <dbReference type="Proteomes" id="UP000007014"/>
    </source>
</evidence>
<dbReference type="Gramene" id="CMH101CT">
    <property type="protein sequence ID" value="CMH101CT"/>
    <property type="gene ID" value="CMH101C"/>
</dbReference>
<reference evidence="2 3" key="1">
    <citation type="journal article" date="2004" name="Nature">
        <title>Genome sequence of the ultrasmall unicellular red alga Cyanidioschyzon merolae 10D.</title>
        <authorList>
            <person name="Matsuzaki M."/>
            <person name="Misumi O."/>
            <person name="Shin-i T."/>
            <person name="Maruyama S."/>
            <person name="Takahara M."/>
            <person name="Miyagishima S."/>
            <person name="Mori T."/>
            <person name="Nishida K."/>
            <person name="Yagisawa F."/>
            <person name="Nishida K."/>
            <person name="Yoshida Y."/>
            <person name="Nishimura Y."/>
            <person name="Nakao S."/>
            <person name="Kobayashi T."/>
            <person name="Momoyama Y."/>
            <person name="Higashiyama T."/>
            <person name="Minoda A."/>
            <person name="Sano M."/>
            <person name="Nomoto H."/>
            <person name="Oishi K."/>
            <person name="Hayashi H."/>
            <person name="Ohta F."/>
            <person name="Nishizaka S."/>
            <person name="Haga S."/>
            <person name="Miura S."/>
            <person name="Morishita T."/>
            <person name="Kabeya Y."/>
            <person name="Terasawa K."/>
            <person name="Suzuki Y."/>
            <person name="Ishii Y."/>
            <person name="Asakawa S."/>
            <person name="Takano H."/>
            <person name="Ohta N."/>
            <person name="Kuroiwa H."/>
            <person name="Tanaka K."/>
            <person name="Shimizu N."/>
            <person name="Sugano S."/>
            <person name="Sato N."/>
            <person name="Nozaki H."/>
            <person name="Ogasawara N."/>
            <person name="Kohara Y."/>
            <person name="Kuroiwa T."/>
        </authorList>
    </citation>
    <scope>NUCLEOTIDE SEQUENCE [LARGE SCALE GENOMIC DNA]</scope>
    <source>
        <strain evidence="2 3">10D</strain>
    </source>
</reference>
<dbReference type="HOGENOM" id="CLU_320398_0_0_1"/>
<dbReference type="Proteomes" id="UP000007014">
    <property type="component" value="Chromosome 8"/>
</dbReference>
<accession>M1VBN7</accession>
<dbReference type="KEGG" id="cme:CYME_CMH101C"/>